<protein>
    <submittedName>
        <fullName evidence="4">26s proteasome non-atpase regulatory subunit 12-like protein</fullName>
    </submittedName>
</protein>
<reference evidence="4" key="2">
    <citation type="journal article" date="2021" name="World Allergy Organ. J.">
        <title>Chromosome-level assembly of Dermatophagoides farinae genome and transcriptome reveals two novel allergens Der f 37 and Der f 39.</title>
        <authorList>
            <person name="Chen J."/>
            <person name="Cai Z."/>
            <person name="Fan D."/>
            <person name="Hu J."/>
            <person name="Hou Y."/>
            <person name="He Y."/>
            <person name="Zhang Z."/>
            <person name="Zhao Z."/>
            <person name="Gao P."/>
            <person name="Hu W."/>
            <person name="Sun J."/>
            <person name="Li J."/>
            <person name="Ji K."/>
        </authorList>
    </citation>
    <scope>NUCLEOTIDE SEQUENCE</scope>
    <source>
        <strain evidence="4">JKM2019</strain>
    </source>
</reference>
<dbReference type="InterPro" id="IPR040134">
    <property type="entry name" value="PSMD12/CSN4"/>
</dbReference>
<accession>A0A9D4P9X7</accession>
<proteinExistence type="inferred from homology"/>
<dbReference type="SMART" id="SM00088">
    <property type="entry name" value="PINT"/>
    <property type="match status" value="1"/>
</dbReference>
<dbReference type="InterPro" id="IPR040896">
    <property type="entry name" value="RPN5_C"/>
</dbReference>
<evidence type="ECO:0000256" key="2">
    <source>
        <dbReference type="ARBA" id="ARBA00022942"/>
    </source>
</evidence>
<dbReference type="Pfam" id="PF18098">
    <property type="entry name" value="RPN5_C"/>
    <property type="match status" value="1"/>
</dbReference>
<dbReference type="GO" id="GO:0008541">
    <property type="term" value="C:proteasome regulatory particle, lid subcomplex"/>
    <property type="evidence" value="ECO:0007669"/>
    <property type="project" value="TreeGrafter"/>
</dbReference>
<dbReference type="SUPFAM" id="SSF46785">
    <property type="entry name" value="Winged helix' DNA-binding domain"/>
    <property type="match status" value="1"/>
</dbReference>
<sequence>MADTLFSDSGRLVKMEVDYCETVNEKLPVCEKLAKDGKLKEALDILLSLEKQTRTGSDTHSTGRILVAIVKLCFEANDFDLLNEQIVTLTKRRSQIKQAVTKMIQECCNYVDKISDKEIQLKYIETLRTVTAGKIYVEVERARLTLKLAHMKESEGNVDEAATILQELQVETYGSMDKKEKVEMILEQMRLCLARNDYIRTQIISKKISTKFFDNPEMHELKFKYYKLMIELDRSDDAFLNICKHYMAIYNTDAIKNDLKKRCSILKNCVVYIILTPYDNEQSDLINRLKLEKPINEIPNYLEILKLFTTWELIQWQTWETSVSQLLRMGNKSNDFEAEPTGVFPSSTDDGCKKWNVLKNRVVEHNIRVIAKYYSKITLKRMANLLGLTQPETEESLSALVVSKTIWAKIDRSLGVINFEQSKDPNEVLNDWSTNIDSLMNLVGKMNHLINKEEMIHQNYGDMVTA</sequence>
<dbReference type="OrthoDB" id="268763at2759"/>
<dbReference type="Pfam" id="PF22241">
    <property type="entry name" value="PSMD12-CSN4_N"/>
    <property type="match status" value="1"/>
</dbReference>
<reference evidence="4" key="1">
    <citation type="submission" date="2020-06" db="EMBL/GenBank/DDBJ databases">
        <authorList>
            <person name="Ji K."/>
            <person name="Li J."/>
        </authorList>
    </citation>
    <scope>NUCLEOTIDE SEQUENCE</scope>
    <source>
        <strain evidence="4">JKM2019</strain>
        <tissue evidence="4">Whole body</tissue>
    </source>
</reference>
<keyword evidence="2 4" id="KW-0647">Proteasome</keyword>
<dbReference type="AlphaFoldDB" id="A0A9D4P9X7"/>
<dbReference type="InterPro" id="IPR000717">
    <property type="entry name" value="PCI_dom"/>
</dbReference>
<evidence type="ECO:0000256" key="1">
    <source>
        <dbReference type="ARBA" id="ARBA00006397"/>
    </source>
</evidence>
<dbReference type="InterPro" id="IPR036388">
    <property type="entry name" value="WH-like_DNA-bd_sf"/>
</dbReference>
<dbReference type="Gene3D" id="1.10.10.10">
    <property type="entry name" value="Winged helix-like DNA-binding domain superfamily/Winged helix DNA-binding domain"/>
    <property type="match status" value="1"/>
</dbReference>
<dbReference type="FunFam" id="1.10.10.10:FF:000070">
    <property type="entry name" value="26S proteasome non-ATPase regulatory subunit 12"/>
    <property type="match status" value="1"/>
</dbReference>
<dbReference type="Proteomes" id="UP000828236">
    <property type="component" value="Unassembled WGS sequence"/>
</dbReference>
<comment type="caution">
    <text evidence="4">The sequence shown here is derived from an EMBL/GenBank/DDBJ whole genome shotgun (WGS) entry which is preliminary data.</text>
</comment>
<organism evidence="4">
    <name type="scientific">Dermatophagoides farinae</name>
    <name type="common">American house dust mite</name>
    <dbReference type="NCBI Taxonomy" id="6954"/>
    <lineage>
        <taxon>Eukaryota</taxon>
        <taxon>Metazoa</taxon>
        <taxon>Ecdysozoa</taxon>
        <taxon>Arthropoda</taxon>
        <taxon>Chelicerata</taxon>
        <taxon>Arachnida</taxon>
        <taxon>Acari</taxon>
        <taxon>Acariformes</taxon>
        <taxon>Sarcoptiformes</taxon>
        <taxon>Astigmata</taxon>
        <taxon>Psoroptidia</taxon>
        <taxon>Analgoidea</taxon>
        <taxon>Pyroglyphidae</taxon>
        <taxon>Dermatophagoidinae</taxon>
        <taxon>Dermatophagoides</taxon>
    </lineage>
</organism>
<comment type="similarity">
    <text evidence="1">Belongs to the proteasome subunit p55 family.</text>
</comment>
<evidence type="ECO:0000313" key="4">
    <source>
        <dbReference type="EMBL" id="KAH7646602.1"/>
    </source>
</evidence>
<dbReference type="PANTHER" id="PTHR10855">
    <property type="entry name" value="26S PROTEASOME NON-ATPASE REGULATORY SUBUNIT 12/COP9 SIGNALOSOME COMPLEX SUBUNIT 4"/>
    <property type="match status" value="1"/>
</dbReference>
<gene>
    <name evidence="4" type="ORF">HUG17_2140</name>
</gene>
<feature type="domain" description="PCI" evidence="3">
    <location>
        <begin position="241"/>
        <end position="424"/>
    </location>
</feature>
<dbReference type="GO" id="GO:0005634">
    <property type="term" value="C:nucleus"/>
    <property type="evidence" value="ECO:0007669"/>
    <property type="project" value="UniProtKB-ARBA"/>
</dbReference>
<dbReference type="EMBL" id="SDOV01000001">
    <property type="protein sequence ID" value="KAH7646602.1"/>
    <property type="molecule type" value="Genomic_DNA"/>
</dbReference>
<dbReference type="InterPro" id="IPR036390">
    <property type="entry name" value="WH_DNA-bd_sf"/>
</dbReference>
<dbReference type="GO" id="GO:0005737">
    <property type="term" value="C:cytoplasm"/>
    <property type="evidence" value="ECO:0007669"/>
    <property type="project" value="TreeGrafter"/>
</dbReference>
<name>A0A9D4P9X7_DERFA</name>
<dbReference type="PANTHER" id="PTHR10855:SF1">
    <property type="entry name" value="26S PROTEASOME NON-ATPASE REGULATORY SUBUNIT 12"/>
    <property type="match status" value="1"/>
</dbReference>
<dbReference type="InterPro" id="IPR054559">
    <property type="entry name" value="PSMD12-CSN4-like_N"/>
</dbReference>
<dbReference type="Pfam" id="PF01399">
    <property type="entry name" value="PCI"/>
    <property type="match status" value="1"/>
</dbReference>
<dbReference type="PROSITE" id="PS50250">
    <property type="entry name" value="PCI"/>
    <property type="match status" value="1"/>
</dbReference>
<evidence type="ECO:0000259" key="3">
    <source>
        <dbReference type="PROSITE" id="PS50250"/>
    </source>
</evidence>